<feature type="domain" description="Peptidase S9 prolyl oligopeptidase catalytic" evidence="2">
    <location>
        <begin position="413"/>
        <end position="620"/>
    </location>
</feature>
<evidence type="ECO:0000259" key="2">
    <source>
        <dbReference type="Pfam" id="PF00326"/>
    </source>
</evidence>
<organism evidence="3 4">
    <name type="scientific">Pseudoalteromonas gelatinilytica</name>
    <dbReference type="NCBI Taxonomy" id="1703256"/>
    <lineage>
        <taxon>Bacteria</taxon>
        <taxon>Pseudomonadati</taxon>
        <taxon>Pseudomonadota</taxon>
        <taxon>Gammaproteobacteria</taxon>
        <taxon>Alteromonadales</taxon>
        <taxon>Pseudoalteromonadaceae</taxon>
        <taxon>Pseudoalteromonas</taxon>
    </lineage>
</organism>
<gene>
    <name evidence="3" type="ORF">GCM10008027_02530</name>
</gene>
<dbReference type="RefSeq" id="WP_188726727.1">
    <property type="nucleotide sequence ID" value="NZ_BMIT01000001.1"/>
</dbReference>
<evidence type="ECO:0000313" key="4">
    <source>
        <dbReference type="Proteomes" id="UP000638462"/>
    </source>
</evidence>
<dbReference type="InterPro" id="IPR029058">
    <property type="entry name" value="AB_hydrolase_fold"/>
</dbReference>
<keyword evidence="4" id="KW-1185">Reference proteome</keyword>
<dbReference type="InterPro" id="IPR001375">
    <property type="entry name" value="Peptidase_S9_cat"/>
</dbReference>
<protein>
    <recommendedName>
        <fullName evidence="2">Peptidase S9 prolyl oligopeptidase catalytic domain-containing protein</fullName>
    </recommendedName>
</protein>
<name>A0ABQ1T4M9_9GAMM</name>
<proteinExistence type="predicted"/>
<dbReference type="SMART" id="SM00671">
    <property type="entry name" value="SEL1"/>
    <property type="match status" value="2"/>
</dbReference>
<dbReference type="Gene3D" id="3.40.50.1820">
    <property type="entry name" value="alpha/beta hydrolase"/>
    <property type="match status" value="1"/>
</dbReference>
<keyword evidence="1" id="KW-0378">Hydrolase</keyword>
<dbReference type="SUPFAM" id="SSF82171">
    <property type="entry name" value="DPP6 N-terminal domain-like"/>
    <property type="match status" value="1"/>
</dbReference>
<dbReference type="Pfam" id="PF00326">
    <property type="entry name" value="Peptidase_S9"/>
    <property type="match status" value="1"/>
</dbReference>
<evidence type="ECO:0000313" key="3">
    <source>
        <dbReference type="EMBL" id="GGE81390.1"/>
    </source>
</evidence>
<dbReference type="Pfam" id="PF08238">
    <property type="entry name" value="Sel1"/>
    <property type="match status" value="3"/>
</dbReference>
<dbReference type="SUPFAM" id="SSF81901">
    <property type="entry name" value="HCP-like"/>
    <property type="match status" value="1"/>
</dbReference>
<dbReference type="EMBL" id="BMIT01000001">
    <property type="protein sequence ID" value="GGE81390.1"/>
    <property type="molecule type" value="Genomic_DNA"/>
</dbReference>
<dbReference type="InterPro" id="IPR011990">
    <property type="entry name" value="TPR-like_helical_dom_sf"/>
</dbReference>
<dbReference type="Proteomes" id="UP000638462">
    <property type="component" value="Unassembled WGS sequence"/>
</dbReference>
<dbReference type="Gene3D" id="1.25.40.10">
    <property type="entry name" value="Tetratricopeptide repeat domain"/>
    <property type="match status" value="1"/>
</dbReference>
<reference evidence="4" key="1">
    <citation type="journal article" date="2019" name="Int. J. Syst. Evol. Microbiol.">
        <title>The Global Catalogue of Microorganisms (GCM) 10K type strain sequencing project: providing services to taxonomists for standard genome sequencing and annotation.</title>
        <authorList>
            <consortium name="The Broad Institute Genomics Platform"/>
            <consortium name="The Broad Institute Genome Sequencing Center for Infectious Disease"/>
            <person name="Wu L."/>
            <person name="Ma J."/>
        </authorList>
    </citation>
    <scope>NUCLEOTIDE SEQUENCE [LARGE SCALE GENOMIC DNA]</scope>
    <source>
        <strain evidence="4">CGMCC 1.15394</strain>
    </source>
</reference>
<sequence length="955" mass="109962">MKKLLILLFFIFPLHAEILSSEDLMYSPEQSQVKVSPSGRWISFLEAQEDKTKTLNIIDMDSMKMYYIVKLDEDNDFYNYQWLTDDDIFISVKSRVSGDFEVVVNVIEGEKNPKIEQHRVKAKGYIVDRLLNDPEHILFAKPNKKNTLLYQVPLTALYSDDYSTYTPIEKGLKGAFSYFFDEHKQQLFTAKFDEDEKSLQFFYKVIGNNKWIPIFTLTDADYQFFPIGFTDQDHLAVITNKNTDKSQVSLFNINTQEITDTLYQHPKYDIQSAELDDNGNLIAASYIKHGKYTTDYFIDAYEQLHSKVAEALGDEQFFWVDSSIDGKTQILFSHSATVPGKYYLYQSETNHIELLFSVAKNKDATYAKTTFFNFKAYDGTNLEGYLTKPINNDKQVLLVMPHGGPIGIRESDEFSPEVQYLASRGFSILRVNFRGSAGFGKEFLESGVGQFGNLIEQDISAAVAHIRSQHSFKHTCSIGASYGGYSAVMLAIKHPDIYECVIASFGIYDLPLLYNASNNALTKDYQELIERTVGEYSQDLKDISPVYQATYIKAPVLIIAGKQDEISGFEQSNRFYYVLKRLGHDVEKAFFERSGHGHQIWYYDQVEAALANDFIERKLNLNSTLASYTESEKKAVQRDAILLADTFDSETIETDRKTESFDYYQLAANLDHDRAMFNVGSYYHRGDNKPIDIKKAIEYYSRAAELGYEQAQERLGYIYTVSQLVKPDYHKAKELLQTAFDKEHSADNAFNLASIFCIADNEIRDVDKCLSMLNSYANKVDNESRQHVREQISIIMQEGNYSENELKGLQSVLAKLYGLNYPDATLELERKGLFRLVLSDKFNGTPKIEQLSKQLDFIYKLDDEQRFGIEFYMNRDGIDSRKDRLVVFTKWHFTPDDKALTDFVYYQTLWGDPITKWYIYRTLDETSTPGTWTLDVMGANQQLLYQNTFKVTAIN</sequence>
<comment type="caution">
    <text evidence="3">The sequence shown here is derived from an EMBL/GenBank/DDBJ whole genome shotgun (WGS) entry which is preliminary data.</text>
</comment>
<evidence type="ECO:0000256" key="1">
    <source>
        <dbReference type="ARBA" id="ARBA00022801"/>
    </source>
</evidence>
<dbReference type="PANTHER" id="PTHR42776:SF27">
    <property type="entry name" value="DIPEPTIDYL PEPTIDASE FAMILY MEMBER 6"/>
    <property type="match status" value="1"/>
</dbReference>
<dbReference type="PANTHER" id="PTHR42776">
    <property type="entry name" value="SERINE PEPTIDASE S9 FAMILY MEMBER"/>
    <property type="match status" value="1"/>
</dbReference>
<dbReference type="SUPFAM" id="SSF53474">
    <property type="entry name" value="alpha/beta-Hydrolases"/>
    <property type="match status" value="1"/>
</dbReference>
<dbReference type="InterPro" id="IPR006597">
    <property type="entry name" value="Sel1-like"/>
</dbReference>
<accession>A0ABQ1T4M9</accession>